<comment type="caution">
    <text evidence="1">The sequence shown here is derived from an EMBL/GenBank/DDBJ whole genome shotgun (WGS) entry which is preliminary data.</text>
</comment>
<sequence length="198" mass="21409">MLNRLLPPASNEHSPPLDFAVLVFIHNGKSSRHPWRVLFDRMPNEHLATKNRFRELRVRNAEQPWRNGWIDGPAEHPDNTTYAPCNPEVPVFVSSSMARQAIISEIVVDQSLADADLVASWIDEVSAVSKAAENSPTGVVKEGSIGAGTAAPPPVEAAEALSEDSFSFASIEPATSGPVAVVTGSSVFRLMLRSLLMV</sequence>
<evidence type="ECO:0000313" key="2">
    <source>
        <dbReference type="Proteomes" id="UP000198211"/>
    </source>
</evidence>
<organism evidence="1 2">
    <name type="scientific">Phytophthora megakarya</name>
    <dbReference type="NCBI Taxonomy" id="4795"/>
    <lineage>
        <taxon>Eukaryota</taxon>
        <taxon>Sar</taxon>
        <taxon>Stramenopiles</taxon>
        <taxon>Oomycota</taxon>
        <taxon>Peronosporomycetes</taxon>
        <taxon>Peronosporales</taxon>
        <taxon>Peronosporaceae</taxon>
        <taxon>Phytophthora</taxon>
    </lineage>
</organism>
<gene>
    <name evidence="1" type="ORF">PHMEG_00010806</name>
</gene>
<reference evidence="2" key="1">
    <citation type="submission" date="2017-03" db="EMBL/GenBank/DDBJ databases">
        <title>Phytopthora megakarya and P. palmivora, two closely related causual agents of cacao black pod achieved similar genome size and gene model numbers by different mechanisms.</title>
        <authorList>
            <person name="Ali S."/>
            <person name="Shao J."/>
            <person name="Larry D.J."/>
            <person name="Kronmiller B."/>
            <person name="Shen D."/>
            <person name="Strem M.D."/>
            <person name="Melnick R.L."/>
            <person name="Guiltinan M.J."/>
            <person name="Tyler B.M."/>
            <person name="Meinhardt L.W."/>
            <person name="Bailey B.A."/>
        </authorList>
    </citation>
    <scope>NUCLEOTIDE SEQUENCE [LARGE SCALE GENOMIC DNA]</scope>
    <source>
        <strain evidence="2">zdho120</strain>
    </source>
</reference>
<proteinExistence type="predicted"/>
<dbReference type="EMBL" id="NBNE01001106">
    <property type="protein sequence ID" value="OWZ15529.1"/>
    <property type="molecule type" value="Genomic_DNA"/>
</dbReference>
<dbReference type="Proteomes" id="UP000198211">
    <property type="component" value="Unassembled WGS sequence"/>
</dbReference>
<name>A0A225WEH1_9STRA</name>
<evidence type="ECO:0000313" key="1">
    <source>
        <dbReference type="EMBL" id="OWZ15529.1"/>
    </source>
</evidence>
<dbReference type="AlphaFoldDB" id="A0A225WEH1"/>
<protein>
    <submittedName>
        <fullName evidence="1">Uncharacterized protein</fullName>
    </submittedName>
</protein>
<accession>A0A225WEH1</accession>
<dbReference type="OrthoDB" id="113059at2759"/>
<keyword evidence="2" id="KW-1185">Reference proteome</keyword>